<dbReference type="PANTHER" id="PTHR31286">
    <property type="entry name" value="GLYCINE-RICH CELL WALL STRUCTURAL PROTEIN 1.8-LIKE"/>
    <property type="match status" value="1"/>
</dbReference>
<evidence type="ECO:0000313" key="3">
    <source>
        <dbReference type="Proteomes" id="UP000516437"/>
    </source>
</evidence>
<feature type="compositionally biased region" description="Low complexity" evidence="1">
    <location>
        <begin position="237"/>
        <end position="248"/>
    </location>
</feature>
<dbReference type="AlphaFoldDB" id="A0A6A1WMM0"/>
<protein>
    <submittedName>
        <fullName evidence="2">Uncharacterized protein</fullName>
    </submittedName>
</protein>
<feature type="region of interest" description="Disordered" evidence="1">
    <location>
        <begin position="224"/>
        <end position="271"/>
    </location>
</feature>
<feature type="region of interest" description="Disordered" evidence="1">
    <location>
        <begin position="297"/>
        <end position="329"/>
    </location>
</feature>
<organism evidence="2 3">
    <name type="scientific">Morella rubra</name>
    <name type="common">Chinese bayberry</name>
    <dbReference type="NCBI Taxonomy" id="262757"/>
    <lineage>
        <taxon>Eukaryota</taxon>
        <taxon>Viridiplantae</taxon>
        <taxon>Streptophyta</taxon>
        <taxon>Embryophyta</taxon>
        <taxon>Tracheophyta</taxon>
        <taxon>Spermatophyta</taxon>
        <taxon>Magnoliopsida</taxon>
        <taxon>eudicotyledons</taxon>
        <taxon>Gunneridae</taxon>
        <taxon>Pentapetalae</taxon>
        <taxon>rosids</taxon>
        <taxon>fabids</taxon>
        <taxon>Fagales</taxon>
        <taxon>Myricaceae</taxon>
        <taxon>Morella</taxon>
    </lineage>
</organism>
<sequence length="352" mass="38500">MDLESSNVEALTSKIRALDWNDYHTILHPEEVLDGTLLEFTLVGKFPKAEDRQFVLGHTPWNIRGNILVLLPWTPDLALSEMEFHLVAMWIQVHELPWNKLDESTAKAIGFKLGGDYYPAPSGWWLPHSAKQCKQIGSVKGTPSVGPLMRADPATIRRAIIICCLPSRLHDMGAFLHWPKSNAQDNDYSPSFMKCPQGSNFGTCSTINSSDSPFLLARSTSMLHQPRRQVEDDSHKGASVVGLAGSSSRKLTPREQVNVGGLPESPGGSKSVLGSRRNLLLEIPSVLVDELLPIQLSQHSPKSPGEKGTAPSPNIEPVLVFSSPPSSQLEIPTKKKVGLKALSHALSPMVSF</sequence>
<name>A0A6A1WMM0_9ROSI</name>
<keyword evidence="3" id="KW-1185">Reference proteome</keyword>
<dbReference type="PANTHER" id="PTHR31286:SF180">
    <property type="entry name" value="OS10G0362600 PROTEIN"/>
    <property type="match status" value="1"/>
</dbReference>
<comment type="caution">
    <text evidence="2">The sequence shown here is derived from an EMBL/GenBank/DDBJ whole genome shotgun (WGS) entry which is preliminary data.</text>
</comment>
<dbReference type="InterPro" id="IPR040256">
    <property type="entry name" value="At4g02000-like"/>
</dbReference>
<dbReference type="EMBL" id="RXIC02000019">
    <property type="protein sequence ID" value="KAB1226575.1"/>
    <property type="molecule type" value="Genomic_DNA"/>
</dbReference>
<proteinExistence type="predicted"/>
<dbReference type="OrthoDB" id="1939268at2759"/>
<accession>A0A6A1WMM0</accession>
<dbReference type="Proteomes" id="UP000516437">
    <property type="component" value="Chromosome 1"/>
</dbReference>
<reference evidence="2 3" key="1">
    <citation type="journal article" date="2019" name="Plant Biotechnol. J.">
        <title>The red bayberry genome and genetic basis of sex determination.</title>
        <authorList>
            <person name="Jia H.M."/>
            <person name="Jia H.J."/>
            <person name="Cai Q.L."/>
            <person name="Wang Y."/>
            <person name="Zhao H.B."/>
            <person name="Yang W.F."/>
            <person name="Wang G.Y."/>
            <person name="Li Y.H."/>
            <person name="Zhan D.L."/>
            <person name="Shen Y.T."/>
            <person name="Niu Q.F."/>
            <person name="Chang L."/>
            <person name="Qiu J."/>
            <person name="Zhao L."/>
            <person name="Xie H.B."/>
            <person name="Fu W.Y."/>
            <person name="Jin J."/>
            <person name="Li X.W."/>
            <person name="Jiao Y."/>
            <person name="Zhou C.C."/>
            <person name="Tu T."/>
            <person name="Chai C.Y."/>
            <person name="Gao J.L."/>
            <person name="Fan L.J."/>
            <person name="van de Weg E."/>
            <person name="Wang J.Y."/>
            <person name="Gao Z.S."/>
        </authorList>
    </citation>
    <scope>NUCLEOTIDE SEQUENCE [LARGE SCALE GENOMIC DNA]</scope>
    <source>
        <tissue evidence="2">Leaves</tissue>
    </source>
</reference>
<evidence type="ECO:0000256" key="1">
    <source>
        <dbReference type="SAM" id="MobiDB-lite"/>
    </source>
</evidence>
<gene>
    <name evidence="2" type="ORF">CJ030_MR1G016577</name>
</gene>
<evidence type="ECO:0000313" key="2">
    <source>
        <dbReference type="EMBL" id="KAB1226575.1"/>
    </source>
</evidence>